<sequence length="198" mass="21088">MSSTSGDARNSIVIHGHISATPELFATIFGAHASKESDFEADCAIFAINPAAGVDAETINLWKSYDDVQMPRLVIVTVLDGMELDFDDAVMVGSRVFDPLVTPYLVLHGENGTPIGTISLQDLSTVDYSTTPPTVGQGDDELVTLVEEFRSEYLESTEEFGAGSFAAGVIFPAIPINPANGLGIDIAKTYLQELPSSD</sequence>
<reference evidence="1" key="1">
    <citation type="submission" date="2020-05" db="EMBL/GenBank/DDBJ databases">
        <authorList>
            <person name="Chiriac C."/>
            <person name="Salcher M."/>
            <person name="Ghai R."/>
            <person name="Kavagutti S V."/>
        </authorList>
    </citation>
    <scope>NUCLEOTIDE SEQUENCE</scope>
</reference>
<name>A0A6J5Z4P1_9ZZZZ</name>
<accession>A0A6J5Z4P1</accession>
<dbReference type="InterPro" id="IPR027417">
    <property type="entry name" value="P-loop_NTPase"/>
</dbReference>
<gene>
    <name evidence="1" type="ORF">UFOPK3775_00587</name>
</gene>
<evidence type="ECO:0000313" key="1">
    <source>
        <dbReference type="EMBL" id="CAB4336516.1"/>
    </source>
</evidence>
<protein>
    <submittedName>
        <fullName evidence="1">Unannotated protein</fullName>
    </submittedName>
</protein>
<proteinExistence type="predicted"/>
<dbReference type="Gene3D" id="3.40.50.300">
    <property type="entry name" value="P-loop containing nucleotide triphosphate hydrolases"/>
    <property type="match status" value="1"/>
</dbReference>
<dbReference type="AlphaFoldDB" id="A0A6J5Z4P1"/>
<dbReference type="EMBL" id="CAESAK010000062">
    <property type="protein sequence ID" value="CAB4336516.1"/>
    <property type="molecule type" value="Genomic_DNA"/>
</dbReference>
<dbReference type="SUPFAM" id="SSF52540">
    <property type="entry name" value="P-loop containing nucleoside triphosphate hydrolases"/>
    <property type="match status" value="1"/>
</dbReference>
<organism evidence="1">
    <name type="scientific">freshwater metagenome</name>
    <dbReference type="NCBI Taxonomy" id="449393"/>
    <lineage>
        <taxon>unclassified sequences</taxon>
        <taxon>metagenomes</taxon>
        <taxon>ecological metagenomes</taxon>
    </lineage>
</organism>